<feature type="compositionally biased region" description="Low complexity" evidence="2">
    <location>
        <begin position="220"/>
        <end position="232"/>
    </location>
</feature>
<accession>A0A3S3NPQ3</accession>
<dbReference type="EMBL" id="QPKB01000009">
    <property type="protein sequence ID" value="RWR91881.1"/>
    <property type="molecule type" value="Genomic_DNA"/>
</dbReference>
<dbReference type="PANTHER" id="PTHR34452">
    <property type="entry name" value="MYOSIN HEAVY CHAIN-RELATED PROTEIN"/>
    <property type="match status" value="1"/>
</dbReference>
<feature type="coiled-coil region" evidence="1">
    <location>
        <begin position="518"/>
        <end position="884"/>
    </location>
</feature>
<dbReference type="PANTHER" id="PTHR34452:SF7">
    <property type="entry name" value="MYOSIN HEAVY CHAIN-RELATED PROTEIN"/>
    <property type="match status" value="1"/>
</dbReference>
<feature type="compositionally biased region" description="Polar residues" evidence="2">
    <location>
        <begin position="897"/>
        <end position="913"/>
    </location>
</feature>
<feature type="coiled-coil region" evidence="1">
    <location>
        <begin position="317"/>
        <end position="389"/>
    </location>
</feature>
<feature type="domain" description="C2 NT-type" evidence="3">
    <location>
        <begin position="6"/>
        <end position="141"/>
    </location>
</feature>
<feature type="coiled-coil region" evidence="1">
    <location>
        <begin position="431"/>
        <end position="458"/>
    </location>
</feature>
<keyword evidence="1" id="KW-0175">Coiled coil</keyword>
<evidence type="ECO:0000256" key="1">
    <source>
        <dbReference type="SAM" id="Coils"/>
    </source>
</evidence>
<feature type="region of interest" description="Disordered" evidence="2">
    <location>
        <begin position="288"/>
        <end position="308"/>
    </location>
</feature>
<proteinExistence type="predicted"/>
<dbReference type="InterPro" id="IPR019448">
    <property type="entry name" value="NT-C2"/>
</dbReference>
<reference evidence="4 5" key="1">
    <citation type="journal article" date="2019" name="Nat. Plants">
        <title>Stout camphor tree genome fills gaps in understanding of flowering plant genome evolution.</title>
        <authorList>
            <person name="Chaw S.M."/>
            <person name="Liu Y.C."/>
            <person name="Wu Y.W."/>
            <person name="Wang H.Y."/>
            <person name="Lin C.I."/>
            <person name="Wu C.S."/>
            <person name="Ke H.M."/>
            <person name="Chang L.Y."/>
            <person name="Hsu C.Y."/>
            <person name="Yang H.T."/>
            <person name="Sudianto E."/>
            <person name="Hsu M.H."/>
            <person name="Wu K.P."/>
            <person name="Wang L.N."/>
            <person name="Leebens-Mack J.H."/>
            <person name="Tsai I.J."/>
        </authorList>
    </citation>
    <scope>NUCLEOTIDE SEQUENCE [LARGE SCALE GENOMIC DNA]</scope>
    <source>
        <strain evidence="5">cv. Chaw 1501</strain>
        <tissue evidence="4">Young leaves</tissue>
    </source>
</reference>
<evidence type="ECO:0000259" key="3">
    <source>
        <dbReference type="PROSITE" id="PS51840"/>
    </source>
</evidence>
<organism evidence="4 5">
    <name type="scientific">Cinnamomum micranthum f. kanehirae</name>
    <dbReference type="NCBI Taxonomy" id="337451"/>
    <lineage>
        <taxon>Eukaryota</taxon>
        <taxon>Viridiplantae</taxon>
        <taxon>Streptophyta</taxon>
        <taxon>Embryophyta</taxon>
        <taxon>Tracheophyta</taxon>
        <taxon>Spermatophyta</taxon>
        <taxon>Magnoliopsida</taxon>
        <taxon>Magnoliidae</taxon>
        <taxon>Laurales</taxon>
        <taxon>Lauraceae</taxon>
        <taxon>Cinnamomum</taxon>
    </lineage>
</organism>
<feature type="compositionally biased region" description="Basic and acidic residues" evidence="2">
    <location>
        <begin position="986"/>
        <end position="995"/>
    </location>
</feature>
<dbReference type="OrthoDB" id="765176at2759"/>
<feature type="region of interest" description="Disordered" evidence="2">
    <location>
        <begin position="895"/>
        <end position="927"/>
    </location>
</feature>
<gene>
    <name evidence="4" type="ORF">CKAN_02105800</name>
</gene>
<dbReference type="AlphaFoldDB" id="A0A3S3NPQ3"/>
<feature type="compositionally biased region" description="Polar residues" evidence="2">
    <location>
        <begin position="180"/>
        <end position="196"/>
    </location>
</feature>
<evidence type="ECO:0000256" key="2">
    <source>
        <dbReference type="SAM" id="MobiDB-lite"/>
    </source>
</evidence>
<dbReference type="Pfam" id="PF10358">
    <property type="entry name" value="NT-C2"/>
    <property type="match status" value="1"/>
</dbReference>
<feature type="compositionally biased region" description="Polar residues" evidence="2">
    <location>
        <begin position="973"/>
        <end position="985"/>
    </location>
</feature>
<feature type="region of interest" description="Disordered" evidence="2">
    <location>
        <begin position="172"/>
        <end position="253"/>
    </location>
</feature>
<dbReference type="STRING" id="337451.A0A3S3NPQ3"/>
<evidence type="ECO:0000313" key="4">
    <source>
        <dbReference type="EMBL" id="RWR91881.1"/>
    </source>
</evidence>
<protein>
    <submittedName>
        <fullName evidence="4">Early endosome antigen 1</fullName>
    </submittedName>
</protein>
<keyword evidence="5" id="KW-1185">Reference proteome</keyword>
<feature type="region of interest" description="Disordered" evidence="2">
    <location>
        <begin position="971"/>
        <end position="1004"/>
    </location>
</feature>
<comment type="caution">
    <text evidence="4">The sequence shown here is derived from an EMBL/GenBank/DDBJ whole genome shotgun (WGS) entry which is preliminary data.</text>
</comment>
<dbReference type="Proteomes" id="UP000283530">
    <property type="component" value="Unassembled WGS sequence"/>
</dbReference>
<feature type="compositionally biased region" description="Basic and acidic residues" evidence="2">
    <location>
        <begin position="197"/>
        <end position="209"/>
    </location>
</feature>
<evidence type="ECO:0000313" key="5">
    <source>
        <dbReference type="Proteomes" id="UP000283530"/>
    </source>
</evidence>
<dbReference type="PROSITE" id="PS51840">
    <property type="entry name" value="C2_NT"/>
    <property type="match status" value="1"/>
</dbReference>
<sequence>MFRAARWRAEKNKIKLVFKLQFRATQVPQLGWDTLIVALVPLEVGKPTVKTEKAAIQDGSCRWENPIYETVKLIREPKTGKINEKIYQFFVSTGSSKTGFLGEATINFADYAETIKPLSLSLPLKAANSGAILHVTIQKIQDAIDGREVEDNGDVMVRSHGRTLQSQLRNCDADEDHGLSNGTGNYNSTENGSSITRKAELSMSHDKTVSQHAESNGILGASSGSDTISASSLETTSGQDTPRGLGMKGNNNTHQNAASFLSFLSNNGTSKTPTSNAIHSVVEVREHRSPNAEWLVSSAPDESTDGSTNCSEDILLKESLDISIEKLNNEIAVLARQAEVSELELQTLRKQIAKESRRGNDLLREVHSLKEERDALKSECEQLKGLQQHTNAGRGSNRLQLESGDQRYKLEEIKQELNYEKDLNANLRFQLQKTQESYSELILAVRDLEELLEQKNKETSEIVVDKSSLHLHQPEGNGEVHEVGSGHEKEEDEEQHELELLITEHGDAKLECSLQQKILDLSSELEVYKKDNEELETQMEQLALYYEILKQENHDMSLKLEQSQLQEQLKMQYECASSLAVINELELHVESLEKELKQQAEEFEANLAAVMHAKVEQEQRAVRAEAALRKIRWNNATTAERLQEEINRLSMQMSSTFEANEKLAMQALTEARELRLQKSHLEELLERASGDLELVKDRYEERLLQLSNQIDLQQKQTEQLLQGLEDKSKELQSQKKSAEAKENAFSEEIVALRNEMERLEGEKAALSEQVEEKEKLEAEIKRMKTSLEEMEILLQRGNMERNALESELATLREEAEKPLKELNQLRQLKDENESTVGILQSEVETLKAQYNDLKHSLFEDELEKENLRKQVFQLRGDLRKKEDTISVIEKKLKDSSVKPTISDGTTKPTSRNNKAGPPPRGSKDISNLREKIKQLEGELKQKEAALEIATHSFVQKENDLFNRIEELEKSMEEVSQNNSSASETNIQKDEKEVENRTGSCNSENGRAVAENLGSEMGDQVCFSYQNGKRELIRSNNGTQSEKELGVSLGNTYDQSEMADLLSEIPLLKERNKTMEIELKEMEERYSEISLKFAEVEGERQKLVMTIRNLKNAKKN</sequence>
<name>A0A3S3NPQ3_9MAGN</name>
<feature type="coiled-coil region" evidence="1">
    <location>
        <begin position="1064"/>
        <end position="1112"/>
    </location>
</feature>